<feature type="domain" description="(S)-ureidoglycine aminohydrolase cupin" evidence="1">
    <location>
        <begin position="38"/>
        <end position="111"/>
    </location>
</feature>
<dbReference type="CDD" id="cd02227">
    <property type="entry name" value="cupin_TM1112-like"/>
    <property type="match status" value="1"/>
</dbReference>
<dbReference type="EMBL" id="VDMA02000022">
    <property type="protein sequence ID" value="KAB8180405.1"/>
    <property type="molecule type" value="Genomic_DNA"/>
</dbReference>
<accession>A0A5N6BJ07</accession>
<dbReference type="Pfam" id="PF05899">
    <property type="entry name" value="Cupin_3"/>
    <property type="match status" value="1"/>
</dbReference>
<dbReference type="Gene3D" id="2.60.120.10">
    <property type="entry name" value="Jelly Rolls"/>
    <property type="match status" value="1"/>
</dbReference>
<protein>
    <submittedName>
        <fullName evidence="2">DUF861 domain-containing protein</fullName>
    </submittedName>
</protein>
<dbReference type="InterPro" id="IPR011051">
    <property type="entry name" value="RmlC_Cupin_sf"/>
</dbReference>
<dbReference type="InterPro" id="IPR014710">
    <property type="entry name" value="RmlC-like_jellyroll"/>
</dbReference>
<organism evidence="2 3">
    <name type="scientific">Microbispora catharanthi</name>
    <dbReference type="NCBI Taxonomy" id="1712871"/>
    <lineage>
        <taxon>Bacteria</taxon>
        <taxon>Bacillati</taxon>
        <taxon>Actinomycetota</taxon>
        <taxon>Actinomycetes</taxon>
        <taxon>Streptosporangiales</taxon>
        <taxon>Streptosporangiaceae</taxon>
        <taxon>Microbispora</taxon>
    </lineage>
</organism>
<dbReference type="InterPro" id="IPR008579">
    <property type="entry name" value="UGlyAH_Cupin_dom"/>
</dbReference>
<name>A0A5N6BJ07_9ACTN</name>
<reference evidence="2 3" key="1">
    <citation type="submission" date="2019-10" db="EMBL/GenBank/DDBJ databases">
        <title>Nonomuraea sp. nov., isolated from Phyllanthus amarus.</title>
        <authorList>
            <person name="Klykleung N."/>
            <person name="Tanasupawat S."/>
        </authorList>
    </citation>
    <scope>NUCLEOTIDE SEQUENCE [LARGE SCALE GENOMIC DNA]</scope>
    <source>
        <strain evidence="2 3">CR1-09</strain>
    </source>
</reference>
<keyword evidence="3" id="KW-1185">Reference proteome</keyword>
<gene>
    <name evidence="2" type="ORF">FH610_032970</name>
</gene>
<evidence type="ECO:0000313" key="3">
    <source>
        <dbReference type="Proteomes" id="UP000313066"/>
    </source>
</evidence>
<dbReference type="AlphaFoldDB" id="A0A5N6BJ07"/>
<comment type="caution">
    <text evidence="2">The sequence shown here is derived from an EMBL/GenBank/DDBJ whole genome shotgun (WGS) entry which is preliminary data.</text>
</comment>
<sequence>MTSIVVPDASTAVLGPAAPKPTSVEGDQREAALAVWTSEDGRTSAGVWECTPGRFTAVRDGYHEICQILSGRVTVVSADGTEQEAGPGSTLVMPAGWRGEWHVHETVRKTYVTTRL</sequence>
<dbReference type="RefSeq" id="WP_139579144.1">
    <property type="nucleotide sequence ID" value="NZ_VDMA02000022.1"/>
</dbReference>
<evidence type="ECO:0000259" key="1">
    <source>
        <dbReference type="Pfam" id="PF05899"/>
    </source>
</evidence>
<dbReference type="PANTHER" id="PTHR40943">
    <property type="entry name" value="CYTOPLASMIC PROTEIN-RELATED"/>
    <property type="match status" value="1"/>
</dbReference>
<proteinExistence type="predicted"/>
<evidence type="ECO:0000313" key="2">
    <source>
        <dbReference type="EMBL" id="KAB8180405.1"/>
    </source>
</evidence>
<dbReference type="PANTHER" id="PTHR40943:SF1">
    <property type="entry name" value="CYTOPLASMIC PROTEIN"/>
    <property type="match status" value="1"/>
</dbReference>
<dbReference type="Proteomes" id="UP000313066">
    <property type="component" value="Unassembled WGS sequence"/>
</dbReference>
<dbReference type="SUPFAM" id="SSF51182">
    <property type="entry name" value="RmlC-like cupins"/>
    <property type="match status" value="1"/>
</dbReference>